<accession>A0ABX7L6L4</accession>
<organism evidence="6 7">
    <name type="scientific">Paenibacillus tianjinensis</name>
    <dbReference type="NCBI Taxonomy" id="2810347"/>
    <lineage>
        <taxon>Bacteria</taxon>
        <taxon>Bacillati</taxon>
        <taxon>Bacillota</taxon>
        <taxon>Bacilli</taxon>
        <taxon>Bacillales</taxon>
        <taxon>Paenibacillaceae</taxon>
        <taxon>Paenibacillus</taxon>
    </lineage>
</organism>
<dbReference type="Proteomes" id="UP000663452">
    <property type="component" value="Chromosome"/>
</dbReference>
<name>A0ABX7L6L4_9BACL</name>
<evidence type="ECO:0000256" key="1">
    <source>
        <dbReference type="ARBA" id="ARBA00006576"/>
    </source>
</evidence>
<dbReference type="InterPro" id="IPR050202">
    <property type="entry name" value="Cyt/Deoxycyt_deaminase"/>
</dbReference>
<feature type="domain" description="CMP/dCMP-type deaminase" evidence="5">
    <location>
        <begin position="7"/>
        <end position="139"/>
    </location>
</feature>
<dbReference type="PANTHER" id="PTHR11644">
    <property type="entry name" value="CYTIDINE DEAMINASE"/>
    <property type="match status" value="1"/>
</dbReference>
<evidence type="ECO:0000256" key="3">
    <source>
        <dbReference type="ARBA" id="ARBA00022801"/>
    </source>
</evidence>
<evidence type="ECO:0000313" key="6">
    <source>
        <dbReference type="EMBL" id="QSF43812.1"/>
    </source>
</evidence>
<dbReference type="InterPro" id="IPR016192">
    <property type="entry name" value="APOBEC/CMP_deaminase_Zn-bd"/>
</dbReference>
<dbReference type="NCBIfam" id="NF005314">
    <property type="entry name" value="PRK06848.1"/>
    <property type="match status" value="1"/>
</dbReference>
<dbReference type="RefSeq" id="WP_206101433.1">
    <property type="nucleotide sequence ID" value="NZ_CP070969.1"/>
</dbReference>
<keyword evidence="2" id="KW-0479">Metal-binding</keyword>
<proteinExistence type="inferred from homology"/>
<keyword evidence="3" id="KW-0378">Hydrolase</keyword>
<dbReference type="Gene3D" id="3.40.140.10">
    <property type="entry name" value="Cytidine Deaminase, domain 2"/>
    <property type="match status" value="1"/>
</dbReference>
<dbReference type="CDD" id="cd01283">
    <property type="entry name" value="cytidine_deaminase"/>
    <property type="match status" value="1"/>
</dbReference>
<evidence type="ECO:0000259" key="5">
    <source>
        <dbReference type="PROSITE" id="PS51747"/>
    </source>
</evidence>
<protein>
    <submittedName>
        <fullName evidence="6">Cytidine deaminase</fullName>
    </submittedName>
</protein>
<dbReference type="InterPro" id="IPR002125">
    <property type="entry name" value="CMP_dCMP_dom"/>
</dbReference>
<dbReference type="InterPro" id="IPR016193">
    <property type="entry name" value="Cytidine_deaminase-like"/>
</dbReference>
<evidence type="ECO:0000256" key="2">
    <source>
        <dbReference type="ARBA" id="ARBA00022723"/>
    </source>
</evidence>
<dbReference type="PROSITE" id="PS51747">
    <property type="entry name" value="CYT_DCMP_DEAMINASES_2"/>
    <property type="match status" value="1"/>
</dbReference>
<sequence>MEVEISIEDQTLIASAKEIIRKRYAWERHHVSAALRTKTGEIFTAVHLEANLPRVSVCAEAMVIGKAISEGYQEFDTIVAVRHPDPDSEDREIKVVSPCGMCRELIADYAKDYKVIVPAEGTLAKVDILELLPLRYARYVTVSDSNSRNGNYTY</sequence>
<dbReference type="SUPFAM" id="SSF53927">
    <property type="entry name" value="Cytidine deaminase-like"/>
    <property type="match status" value="1"/>
</dbReference>
<dbReference type="PROSITE" id="PS00903">
    <property type="entry name" value="CYT_DCMP_DEAMINASES_1"/>
    <property type="match status" value="1"/>
</dbReference>
<keyword evidence="7" id="KW-1185">Reference proteome</keyword>
<dbReference type="EMBL" id="CP070969">
    <property type="protein sequence ID" value="QSF43812.1"/>
    <property type="molecule type" value="Genomic_DNA"/>
</dbReference>
<evidence type="ECO:0000313" key="7">
    <source>
        <dbReference type="Proteomes" id="UP000663452"/>
    </source>
</evidence>
<gene>
    <name evidence="6" type="ORF">JRJ22_21535</name>
</gene>
<dbReference type="Pfam" id="PF00383">
    <property type="entry name" value="dCMP_cyt_deam_1"/>
    <property type="match status" value="1"/>
</dbReference>
<dbReference type="PANTHER" id="PTHR11644:SF2">
    <property type="entry name" value="CYTIDINE DEAMINASE"/>
    <property type="match status" value="1"/>
</dbReference>
<evidence type="ECO:0000256" key="4">
    <source>
        <dbReference type="ARBA" id="ARBA00022833"/>
    </source>
</evidence>
<keyword evidence="4" id="KW-0862">Zinc</keyword>
<comment type="similarity">
    <text evidence="1">Belongs to the cytidine and deoxycytidylate deaminase family.</text>
</comment>
<reference evidence="6 7" key="1">
    <citation type="submission" date="2021-02" db="EMBL/GenBank/DDBJ databases">
        <title>Paenibacillus tianjinensis sp. nov.</title>
        <authorList>
            <person name="Liu H."/>
        </authorList>
    </citation>
    <scope>NUCLEOTIDE SEQUENCE [LARGE SCALE GENOMIC DNA]</scope>
    <source>
        <strain evidence="6 7">TB2019</strain>
    </source>
</reference>